<evidence type="ECO:0000313" key="1">
    <source>
        <dbReference type="EMBL" id="CAG8585886.1"/>
    </source>
</evidence>
<keyword evidence="2" id="KW-1185">Reference proteome</keyword>
<evidence type="ECO:0000313" key="2">
    <source>
        <dbReference type="Proteomes" id="UP000789508"/>
    </source>
</evidence>
<reference evidence="1" key="1">
    <citation type="submission" date="2021-06" db="EMBL/GenBank/DDBJ databases">
        <authorList>
            <person name="Kallberg Y."/>
            <person name="Tangrot J."/>
            <person name="Rosling A."/>
        </authorList>
    </citation>
    <scope>NUCLEOTIDE SEQUENCE</scope>
    <source>
        <strain evidence="1">FL130A</strain>
    </source>
</reference>
<dbReference type="Proteomes" id="UP000789508">
    <property type="component" value="Unassembled WGS sequence"/>
</dbReference>
<dbReference type="EMBL" id="CAJVPS010003283">
    <property type="protein sequence ID" value="CAG8585886.1"/>
    <property type="molecule type" value="Genomic_DNA"/>
</dbReference>
<accession>A0A9N9C1V7</accession>
<organism evidence="1 2">
    <name type="scientific">Ambispora leptoticha</name>
    <dbReference type="NCBI Taxonomy" id="144679"/>
    <lineage>
        <taxon>Eukaryota</taxon>
        <taxon>Fungi</taxon>
        <taxon>Fungi incertae sedis</taxon>
        <taxon>Mucoromycota</taxon>
        <taxon>Glomeromycotina</taxon>
        <taxon>Glomeromycetes</taxon>
        <taxon>Archaeosporales</taxon>
        <taxon>Ambisporaceae</taxon>
        <taxon>Ambispora</taxon>
    </lineage>
</organism>
<dbReference type="OrthoDB" id="1744952at2759"/>
<name>A0A9N9C1V7_9GLOM</name>
<protein>
    <submittedName>
        <fullName evidence="1">6264_t:CDS:1</fullName>
    </submittedName>
</protein>
<comment type="caution">
    <text evidence="1">The sequence shown here is derived from an EMBL/GenBank/DDBJ whole genome shotgun (WGS) entry which is preliminary data.</text>
</comment>
<proteinExistence type="predicted"/>
<feature type="non-terminal residue" evidence="1">
    <location>
        <position position="1"/>
    </location>
</feature>
<sequence>LEVIPGIHQLGVLGVGIEVQRDIRNSRFKGANGLANAGVTGLKFFGARDLSYKISFLACTVHNVDAKGQIISLIKTDGFFILT</sequence>
<dbReference type="AlphaFoldDB" id="A0A9N9C1V7"/>
<gene>
    <name evidence="1" type="ORF">ALEPTO_LOCUS7481</name>
</gene>